<name>A0A7I7YXR0_9MYCO</name>
<keyword evidence="9" id="KW-1185">Reference proteome</keyword>
<evidence type="ECO:0000256" key="1">
    <source>
        <dbReference type="ARBA" id="ARBA00004141"/>
    </source>
</evidence>
<dbReference type="InterPro" id="IPR050638">
    <property type="entry name" value="AA-Vitamin_Transporters"/>
</dbReference>
<feature type="transmembrane region" description="Helical" evidence="6">
    <location>
        <begin position="69"/>
        <end position="90"/>
    </location>
</feature>
<evidence type="ECO:0000256" key="5">
    <source>
        <dbReference type="ARBA" id="ARBA00023136"/>
    </source>
</evidence>
<feature type="transmembrane region" description="Helical" evidence="6">
    <location>
        <begin position="34"/>
        <end position="57"/>
    </location>
</feature>
<dbReference type="InterPro" id="IPR037185">
    <property type="entry name" value="EmrE-like"/>
</dbReference>
<dbReference type="Pfam" id="PF00892">
    <property type="entry name" value="EamA"/>
    <property type="match status" value="2"/>
</dbReference>
<organism evidence="8 9">
    <name type="scientific">Mycobacterium parmense</name>
    <dbReference type="NCBI Taxonomy" id="185642"/>
    <lineage>
        <taxon>Bacteria</taxon>
        <taxon>Bacillati</taxon>
        <taxon>Actinomycetota</taxon>
        <taxon>Actinomycetes</taxon>
        <taxon>Mycobacteriales</taxon>
        <taxon>Mycobacteriaceae</taxon>
        <taxon>Mycobacterium</taxon>
        <taxon>Mycobacterium simiae complex</taxon>
    </lineage>
</organism>
<evidence type="ECO:0000313" key="9">
    <source>
        <dbReference type="Proteomes" id="UP000467105"/>
    </source>
</evidence>
<evidence type="ECO:0000259" key="7">
    <source>
        <dbReference type="Pfam" id="PF00892"/>
    </source>
</evidence>
<feature type="transmembrane region" description="Helical" evidence="6">
    <location>
        <begin position="128"/>
        <end position="148"/>
    </location>
</feature>
<evidence type="ECO:0000256" key="3">
    <source>
        <dbReference type="ARBA" id="ARBA00022692"/>
    </source>
</evidence>
<accession>A0A7I7YXR0</accession>
<comment type="similarity">
    <text evidence="2">Belongs to the EamA transporter family.</text>
</comment>
<protein>
    <submittedName>
        <fullName evidence="8">Membrane protein</fullName>
    </submittedName>
</protein>
<gene>
    <name evidence="8" type="ORF">MPRM_39760</name>
</gene>
<evidence type="ECO:0000313" key="8">
    <source>
        <dbReference type="EMBL" id="BBZ46695.1"/>
    </source>
</evidence>
<keyword evidence="3 6" id="KW-0812">Transmembrane</keyword>
<evidence type="ECO:0000256" key="2">
    <source>
        <dbReference type="ARBA" id="ARBA00007362"/>
    </source>
</evidence>
<dbReference type="EMBL" id="AP022614">
    <property type="protein sequence ID" value="BBZ46695.1"/>
    <property type="molecule type" value="Genomic_DNA"/>
</dbReference>
<dbReference type="AlphaFoldDB" id="A0A7I7YXR0"/>
<reference evidence="8 9" key="1">
    <citation type="journal article" date="2019" name="Emerg. Microbes Infect.">
        <title>Comprehensive subspecies identification of 175 nontuberculous mycobacteria species based on 7547 genomic profiles.</title>
        <authorList>
            <person name="Matsumoto Y."/>
            <person name="Kinjo T."/>
            <person name="Motooka D."/>
            <person name="Nabeya D."/>
            <person name="Jung N."/>
            <person name="Uechi K."/>
            <person name="Horii T."/>
            <person name="Iida T."/>
            <person name="Fujita J."/>
            <person name="Nakamura S."/>
        </authorList>
    </citation>
    <scope>NUCLEOTIDE SEQUENCE [LARGE SCALE GENOMIC DNA]</scope>
    <source>
        <strain evidence="8 9">JCM 14742</strain>
    </source>
</reference>
<feature type="domain" description="EamA" evidence="7">
    <location>
        <begin position="155"/>
        <end position="287"/>
    </location>
</feature>
<keyword evidence="4 6" id="KW-1133">Transmembrane helix</keyword>
<dbReference type="Proteomes" id="UP000467105">
    <property type="component" value="Chromosome"/>
</dbReference>
<feature type="transmembrane region" description="Helical" evidence="6">
    <location>
        <begin position="241"/>
        <end position="264"/>
    </location>
</feature>
<evidence type="ECO:0000256" key="4">
    <source>
        <dbReference type="ARBA" id="ARBA00022989"/>
    </source>
</evidence>
<dbReference type="Gene3D" id="1.10.3730.20">
    <property type="match status" value="1"/>
</dbReference>
<dbReference type="PANTHER" id="PTHR32322:SF2">
    <property type="entry name" value="EAMA DOMAIN-CONTAINING PROTEIN"/>
    <property type="match status" value="1"/>
</dbReference>
<dbReference type="GO" id="GO:0016020">
    <property type="term" value="C:membrane"/>
    <property type="evidence" value="ECO:0007669"/>
    <property type="project" value="UniProtKB-SubCell"/>
</dbReference>
<sequence>MVLMDSTRMPLTTAAAVTFFYAVGYPIGALAVAAMTPMAALVLRFGLAAAILIGWTVLARAPWPRGAQFGHVVVAGLLIQAVQFCCLYEAVQLGAPAVLCAVVVAMNPVTTAILGAAFLREPLGLQRVVALVLGVVAVLSACAVRLVSTHGVDPVILLLVVALLGLSAGGVYQQRFCAQVDFRAMSAMQNAVALIPAAVLAGCTPFAVHDGPKAAIAVAGMVLLNATLAVSLYVRAISKHGVGAVAMLFAVIPALAGVLSWLMLGQRPDAGVGVGLLIGGLACWLNSRALRRHRAQAGHSTSGPQPALAGVGR</sequence>
<feature type="domain" description="EamA" evidence="7">
    <location>
        <begin position="13"/>
        <end position="139"/>
    </location>
</feature>
<keyword evidence="5 6" id="KW-0472">Membrane</keyword>
<feature type="transmembrane region" description="Helical" evidence="6">
    <location>
        <begin position="96"/>
        <end position="119"/>
    </location>
</feature>
<proteinExistence type="inferred from homology"/>
<evidence type="ECO:0000256" key="6">
    <source>
        <dbReference type="SAM" id="Phobius"/>
    </source>
</evidence>
<dbReference type="SUPFAM" id="SSF103481">
    <property type="entry name" value="Multidrug resistance efflux transporter EmrE"/>
    <property type="match status" value="2"/>
</dbReference>
<dbReference type="InterPro" id="IPR000620">
    <property type="entry name" value="EamA_dom"/>
</dbReference>
<feature type="transmembrane region" description="Helical" evidence="6">
    <location>
        <begin position="214"/>
        <end position="234"/>
    </location>
</feature>
<feature type="transmembrane region" description="Helical" evidence="6">
    <location>
        <begin position="270"/>
        <end position="287"/>
    </location>
</feature>
<comment type="subcellular location">
    <subcellularLocation>
        <location evidence="1">Membrane</location>
        <topology evidence="1">Multi-pass membrane protein</topology>
    </subcellularLocation>
</comment>
<feature type="transmembrane region" description="Helical" evidence="6">
    <location>
        <begin position="184"/>
        <end position="208"/>
    </location>
</feature>
<feature type="transmembrane region" description="Helical" evidence="6">
    <location>
        <begin position="154"/>
        <end position="172"/>
    </location>
</feature>
<dbReference type="PANTHER" id="PTHR32322">
    <property type="entry name" value="INNER MEMBRANE TRANSPORTER"/>
    <property type="match status" value="1"/>
</dbReference>